<evidence type="ECO:0000313" key="1">
    <source>
        <dbReference type="EMBL" id="GBP35385.1"/>
    </source>
</evidence>
<name>A0A4C1VCP1_EUMVA</name>
<organism evidence="1 2">
    <name type="scientific">Eumeta variegata</name>
    <name type="common">Bagworm moth</name>
    <name type="synonym">Eumeta japonica</name>
    <dbReference type="NCBI Taxonomy" id="151549"/>
    <lineage>
        <taxon>Eukaryota</taxon>
        <taxon>Metazoa</taxon>
        <taxon>Ecdysozoa</taxon>
        <taxon>Arthropoda</taxon>
        <taxon>Hexapoda</taxon>
        <taxon>Insecta</taxon>
        <taxon>Pterygota</taxon>
        <taxon>Neoptera</taxon>
        <taxon>Endopterygota</taxon>
        <taxon>Lepidoptera</taxon>
        <taxon>Glossata</taxon>
        <taxon>Ditrysia</taxon>
        <taxon>Tineoidea</taxon>
        <taxon>Psychidae</taxon>
        <taxon>Oiketicinae</taxon>
        <taxon>Eumeta</taxon>
    </lineage>
</organism>
<comment type="caution">
    <text evidence="1">The sequence shown here is derived from an EMBL/GenBank/DDBJ whole genome shotgun (WGS) entry which is preliminary data.</text>
</comment>
<proteinExistence type="predicted"/>
<evidence type="ECO:0000313" key="2">
    <source>
        <dbReference type="Proteomes" id="UP000299102"/>
    </source>
</evidence>
<accession>A0A4C1VCP1</accession>
<keyword evidence="2" id="KW-1185">Reference proteome</keyword>
<protein>
    <submittedName>
        <fullName evidence="1">Uncharacterized protein</fullName>
    </submittedName>
</protein>
<sequence>MSKAGGACGPARARAEHLSVHERPLAESSKSVWLAEGISRVRAQLLLIPFTFKIFVSKRIIIALETQMGTDSAGQRARYGRCAHLMSNEERFIILDAKPVEVRLLDSLHASATGRGDTALTERAQRWSLWRARRVKGWSNLVTGATRGKSKCYGAAAARPRPAPAHPTPPRLEWLKTIPAGCTRIIRECRRTTSKNFM</sequence>
<reference evidence="1 2" key="1">
    <citation type="journal article" date="2019" name="Commun. Biol.">
        <title>The bagworm genome reveals a unique fibroin gene that provides high tensile strength.</title>
        <authorList>
            <person name="Kono N."/>
            <person name="Nakamura H."/>
            <person name="Ohtoshi R."/>
            <person name="Tomita M."/>
            <person name="Numata K."/>
            <person name="Arakawa K."/>
        </authorList>
    </citation>
    <scope>NUCLEOTIDE SEQUENCE [LARGE SCALE GENOMIC DNA]</scope>
</reference>
<dbReference type="Proteomes" id="UP000299102">
    <property type="component" value="Unassembled WGS sequence"/>
</dbReference>
<dbReference type="AlphaFoldDB" id="A0A4C1VCP1"/>
<dbReference type="EMBL" id="BGZK01000302">
    <property type="protein sequence ID" value="GBP35385.1"/>
    <property type="molecule type" value="Genomic_DNA"/>
</dbReference>
<gene>
    <name evidence="1" type="ORF">EVAR_20758_1</name>
</gene>